<dbReference type="Pfam" id="PF25023">
    <property type="entry name" value="TEN_YD-shell"/>
    <property type="match status" value="1"/>
</dbReference>
<evidence type="ECO:0000313" key="6">
    <source>
        <dbReference type="Proteomes" id="UP001598251"/>
    </source>
</evidence>
<dbReference type="PANTHER" id="PTHR32305:SF17">
    <property type="entry name" value="TRNA NUCLEASE WAPA"/>
    <property type="match status" value="1"/>
</dbReference>
<dbReference type="InterPro" id="IPR030934">
    <property type="entry name" value="Intein_C"/>
</dbReference>
<dbReference type="InterPro" id="IPR056823">
    <property type="entry name" value="TEN-like_YD-shell"/>
</dbReference>
<feature type="region of interest" description="Disordered" evidence="2">
    <location>
        <begin position="1045"/>
        <end position="1075"/>
    </location>
</feature>
<dbReference type="RefSeq" id="WP_382824151.1">
    <property type="nucleotide sequence ID" value="NZ_JBHXLY010000001.1"/>
</dbReference>
<organism evidence="5 6">
    <name type="scientific">Streptomyces sindenensis</name>
    <dbReference type="NCBI Taxonomy" id="67363"/>
    <lineage>
        <taxon>Bacteria</taxon>
        <taxon>Bacillati</taxon>
        <taxon>Actinomycetota</taxon>
        <taxon>Actinomycetes</taxon>
        <taxon>Kitasatosporales</taxon>
        <taxon>Streptomycetaceae</taxon>
        <taxon>Streptomyces</taxon>
    </lineage>
</organism>
<dbReference type="SUPFAM" id="SSF51294">
    <property type="entry name" value="Hedgehog/intein (Hint) domain"/>
    <property type="match status" value="1"/>
</dbReference>
<accession>A0ABW6EBE4</accession>
<protein>
    <submittedName>
        <fullName evidence="5">Polymorphic toxin-type HINT domain-containing protein</fullName>
    </submittedName>
</protein>
<keyword evidence="1" id="KW-0677">Repeat</keyword>
<dbReference type="InterPro" id="IPR022385">
    <property type="entry name" value="Rhs_assc_core"/>
</dbReference>
<evidence type="ECO:0000313" key="5">
    <source>
        <dbReference type="EMBL" id="MFD4212609.1"/>
    </source>
</evidence>
<dbReference type="InterPro" id="IPR036844">
    <property type="entry name" value="Hint_dom_sf"/>
</dbReference>
<dbReference type="Proteomes" id="UP001598251">
    <property type="component" value="Unassembled WGS sequence"/>
</dbReference>
<gene>
    <name evidence="5" type="ORF">ACFWSS_06800</name>
</gene>
<comment type="caution">
    <text evidence="5">The sequence shown here is derived from an EMBL/GenBank/DDBJ whole genome shotgun (WGS) entry which is preliminary data.</text>
</comment>
<dbReference type="SMART" id="SM00306">
    <property type="entry name" value="HintN"/>
    <property type="match status" value="1"/>
</dbReference>
<dbReference type="InterPro" id="IPR006141">
    <property type="entry name" value="Intein_N"/>
</dbReference>
<sequence length="2272" mass="244276">MKPFPRVRSKASLYRRTSLVLSAVMVGGLIQFAASPQATAQGNTRPDLPNADRPVAGEDGQRIKPRTLTKGAKTPSKAPAVTWPQAGSAVVDMPDPTSTSVPEAVATKGLPITLTSVKRAKDSVRGEVEARVLDRKATERAGVRGVLFSLTPKRDTSKTLKGTARNTATTDGGDRTTVTVDYAAFADAFGGGYASRLQLVELPPCALTTPGKKTCRTGEPVKSVNDTGKQELTAKAVRLSAEGPTVLAVVAAAAGEKGDYAATDLAASAEWGTNLNSGDFTWSHAMPVPEVPGGLKPSVGVSYSSASIDGRTGGTNNQGSWVGDGFDLWPGYIERKYKPCADDGEKNADGNKPGDLCWGYDNAFISFNGKGGELVPAGANSWKLKKDDGTKIARLKSTSRANGDNDGEYWRVTTPDGTRAYFGYNRLNGWAAGKETTDSTWTTPVFGNNDGEPCHASDFASSWCQQGWRWNLDYVIDARGNAVTYYYNKEENSYGRNLKASDDTRYTRGGYLDRIEYGLKWDKAYVDKPQAKVVFSNTERCIPQSGVTCAEDTIDANKQYWYDTPWDLNCKAGTDCDKGRLSPSFWTRKRLTEVTTQVLKPDGAYGKVDSWKLAHRWGTADVDYQLLLDSVQHTGHAASTPVTLPKTTFAYTQLVNRLDETGDGYAPFIKSRLSTVADEFGGQIDANYSAPACKEGSPPTPHTNTTRCFPQYIGGDSFSDPELHWFNKYVVTSVTATDRTGGSPDQVTRYEYLDGAAWHFDDADGLAKEKSKTWSQWRGYGHVRVKTGGQGGSMKSQSDSYFLRGMHGDRKDKTGGTKSVTVALAAGEGAAITDHESAAGSNYKTVTFDAPGGKVLAKSVSRPWHHETAKKVRDWGTVTANFTGTAESRTWTSLDNGAGDKWRISATAATYDTVGGRTTQVDNQGDTSIPGDDQCTRITYASNTSKNILALPSWVETVAKACGTTPDRSKDVTSDVRTAYDGGDYNTAPTKGDATSVATLKSHDGTKATYLESGATFDGYGRVLTSTDLTATVTVDGTAAPVRTARDDGRTTKTSFSPATGLPTQTMSTTPPATAGDAATAQITTTTIAPLRSQPLTQTDTNGNVTEFTYDALGRNAKVWLANRRKTQTPSYEFAYRVAEGKPVAVTTKRLNNNGGQISSHLLYDGFLRERQSQTPGPDGGRILTDTFYDERGLATKTFAPYYATGAPSMELFKPVDALAVETQTRTTFDGLGRAVQSQQIAGNGDGGASLATTKTIYGGDQTTVIPPAGGTATTTLTDARGQTTELRQHHSRNIDAAYDTTTYRHTPHGQLAKVTDPVGNSWSYTYDQLGRQTKSEDPDKGITTTVYDDRGQVTSTKDARNTSLFNIYDNLGRRLELREGSATGNLRASWAYDTLTGAKGHLAETTRYQAGHAYTTKVTQYDKLYRPIRTAVVIPDSEGALAGTYQTGTSYAPSGLVGGFSYSAAGALPGGSVNYSYEDQTLRPTAVFGQGMTTSVKYSNTGKPLQYELGLTDSGKKTWTTNTYEWGTQRLATSRVDREEQAGVDRHATYKYDEMGNVLSISDTSRTGTDNQCFAYDYLRRVTEAWSQPSNACATTPSTSAVGGPAPYWNSYTYDKVGNRLAETRHDPAGDTTKNIQRTYSYPAAGARQPHTLSSVATKNASGIRTENYSYDSTGNTTARPGQSLTWDAEGQLSKVTEDGRTTEYVYDAGGSRLIGRTATETTLYLGHTEVTLPKGATAAKATRYIDIGGGHQAIRSDDGTFDFTIADHHGTGQLAIKADNLAVQQRRTDLFGSPRGTTPSAWPGTKGFVGGTDDTKATGLTHLGAREYDPALGRFISVDPIMDLADPQQMHGYTYANNNPATFSDPTGLAPEGRCGGIITTCGDAHSKPTVNESWTQTEKGWSYQSWTTDSKGNSWNYSRPAGFGSGYTWEIVQDRPKNWEETANELSSVPIPIVSIPATVISAAYDIKQGEFDAGKVLNCADGVTEAISCAATAVPAVKSLKTGAKTVKGLLGKKGANGASGCKCFLAGTDVLMSDGATKDIEDIELGDKVLATDPETGEQGPREVTRLIRTEDDKNFNKLAIATESGIEQLTATHEHPFWSPSEKRWVPASELTKGMTLRTDDGDTVIVTGNKPFSKHARTYNLTVDDLHTYYVLAGQTPVLVHNSNGACGTNLTRGEKVAAAAGVDDLSPALRKNLTGFMKKSPGDAEIPQIIRLPGGGAEFSYKVPGRVPGSYAVYRKRVDPEGVTELAYKTTFLPDGSIAHIKFK</sequence>
<dbReference type="InterPro" id="IPR031325">
    <property type="entry name" value="RHS_repeat"/>
</dbReference>
<feature type="signal peptide" evidence="3">
    <location>
        <begin position="1"/>
        <end position="40"/>
    </location>
</feature>
<dbReference type="Gene3D" id="2.180.10.10">
    <property type="entry name" value="RHS repeat-associated core"/>
    <property type="match status" value="2"/>
</dbReference>
<proteinExistence type="predicted"/>
<evidence type="ECO:0000259" key="4">
    <source>
        <dbReference type="SMART" id="SM00306"/>
    </source>
</evidence>
<dbReference type="PROSITE" id="PS50818">
    <property type="entry name" value="INTEIN_C_TER"/>
    <property type="match status" value="1"/>
</dbReference>
<evidence type="ECO:0000256" key="2">
    <source>
        <dbReference type="SAM" id="MobiDB-lite"/>
    </source>
</evidence>
<dbReference type="NCBIfam" id="TIGR01443">
    <property type="entry name" value="intein_Cterm"/>
    <property type="match status" value="1"/>
</dbReference>
<feature type="compositionally biased region" description="Polar residues" evidence="2">
    <location>
        <begin position="1052"/>
        <end position="1068"/>
    </location>
</feature>
<feature type="domain" description="Hint" evidence="4">
    <location>
        <begin position="2026"/>
        <end position="2127"/>
    </location>
</feature>
<keyword evidence="6" id="KW-1185">Reference proteome</keyword>
<evidence type="ECO:0000256" key="1">
    <source>
        <dbReference type="ARBA" id="ARBA00022737"/>
    </source>
</evidence>
<dbReference type="InterPro" id="IPR050708">
    <property type="entry name" value="T6SS_VgrG/RHS"/>
</dbReference>
<dbReference type="PANTHER" id="PTHR32305">
    <property type="match status" value="1"/>
</dbReference>
<dbReference type="NCBIfam" id="TIGR03696">
    <property type="entry name" value="Rhs_assc_core"/>
    <property type="match status" value="1"/>
</dbReference>
<dbReference type="InterPro" id="IPR003587">
    <property type="entry name" value="Hint_dom_N"/>
</dbReference>
<dbReference type="NCBIfam" id="TIGR01643">
    <property type="entry name" value="YD_repeat_2x"/>
    <property type="match status" value="2"/>
</dbReference>
<keyword evidence="3" id="KW-0732">Signal</keyword>
<dbReference type="Pfam" id="PF07591">
    <property type="entry name" value="PT-HINT"/>
    <property type="match status" value="1"/>
</dbReference>
<dbReference type="InterPro" id="IPR006530">
    <property type="entry name" value="YD"/>
</dbReference>
<dbReference type="Pfam" id="PF05593">
    <property type="entry name" value="RHS_repeat"/>
    <property type="match status" value="1"/>
</dbReference>
<name>A0ABW6EBE4_9ACTN</name>
<dbReference type="CDD" id="cd00081">
    <property type="entry name" value="Hint"/>
    <property type="match status" value="1"/>
</dbReference>
<feature type="chain" id="PRO_5046441179" evidence="3">
    <location>
        <begin position="41"/>
        <end position="2272"/>
    </location>
</feature>
<dbReference type="Gene3D" id="2.170.16.10">
    <property type="entry name" value="Hedgehog/Intein (Hint) domain"/>
    <property type="match status" value="1"/>
</dbReference>
<feature type="region of interest" description="Disordered" evidence="2">
    <location>
        <begin position="38"/>
        <end position="102"/>
    </location>
</feature>
<dbReference type="PROSITE" id="PS50817">
    <property type="entry name" value="INTEIN_N_TER"/>
    <property type="match status" value="1"/>
</dbReference>
<dbReference type="EMBL" id="JBHXOF010000002">
    <property type="protein sequence ID" value="MFD4212609.1"/>
    <property type="molecule type" value="Genomic_DNA"/>
</dbReference>
<reference evidence="5 6" key="1">
    <citation type="submission" date="2024-09" db="EMBL/GenBank/DDBJ databases">
        <title>The Natural Products Discovery Center: Release of the First 8490 Sequenced Strains for Exploring Actinobacteria Biosynthetic Diversity.</title>
        <authorList>
            <person name="Kalkreuter E."/>
            <person name="Kautsar S.A."/>
            <person name="Yang D."/>
            <person name="Bader C.D."/>
            <person name="Teijaro C.N."/>
            <person name="Fluegel L."/>
            <person name="Davis C.M."/>
            <person name="Simpson J.R."/>
            <person name="Lauterbach L."/>
            <person name="Steele A.D."/>
            <person name="Gui C."/>
            <person name="Meng S."/>
            <person name="Li G."/>
            <person name="Viehrig K."/>
            <person name="Ye F."/>
            <person name="Su P."/>
            <person name="Kiefer A.F."/>
            <person name="Nichols A."/>
            <person name="Cepeda A.J."/>
            <person name="Yan W."/>
            <person name="Fan B."/>
            <person name="Jiang Y."/>
            <person name="Adhikari A."/>
            <person name="Zheng C.-J."/>
            <person name="Schuster L."/>
            <person name="Cowan T.M."/>
            <person name="Smanski M.J."/>
            <person name="Chevrette M.G."/>
            <person name="De Carvalho L.P.S."/>
            <person name="Shen B."/>
        </authorList>
    </citation>
    <scope>NUCLEOTIDE SEQUENCE [LARGE SCALE GENOMIC DNA]</scope>
    <source>
        <strain evidence="5 6">NPDC058546</strain>
    </source>
</reference>
<evidence type="ECO:0000256" key="3">
    <source>
        <dbReference type="SAM" id="SignalP"/>
    </source>
</evidence>